<protein>
    <recommendedName>
        <fullName evidence="4 11">Phosphoribosylaminoimidazole-succinocarboxamide synthase</fullName>
        <ecNumber evidence="3 11">6.3.2.6</ecNumber>
    </recommendedName>
    <alternativeName>
        <fullName evidence="9 11">SAICAR synthetase</fullName>
    </alternativeName>
</protein>
<dbReference type="InterPro" id="IPR028923">
    <property type="entry name" value="SAICAR_synt/ADE2_N"/>
</dbReference>
<dbReference type="Gene3D" id="3.30.470.20">
    <property type="entry name" value="ATP-grasp fold, B domain"/>
    <property type="match status" value="1"/>
</dbReference>
<keyword evidence="8 11" id="KW-0067">ATP-binding</keyword>
<dbReference type="PROSITE" id="PS01058">
    <property type="entry name" value="SAICAR_SYNTHETASE_2"/>
    <property type="match status" value="1"/>
</dbReference>
<proteinExistence type="inferred from homology"/>
<evidence type="ECO:0000256" key="1">
    <source>
        <dbReference type="ARBA" id="ARBA00004672"/>
    </source>
</evidence>
<evidence type="ECO:0000256" key="8">
    <source>
        <dbReference type="ARBA" id="ARBA00022840"/>
    </source>
</evidence>
<comment type="caution">
    <text evidence="13">The sequence shown here is derived from an EMBL/GenBank/DDBJ whole genome shotgun (WGS) entry which is preliminary data.</text>
</comment>
<dbReference type="PANTHER" id="PTHR43599:SF3">
    <property type="entry name" value="SI:DKEY-6E2.2"/>
    <property type="match status" value="1"/>
</dbReference>
<name>A0ABS2Q2T3_9BACL</name>
<dbReference type="CDD" id="cd01415">
    <property type="entry name" value="SAICAR_synt_PurC"/>
    <property type="match status" value="1"/>
</dbReference>
<evidence type="ECO:0000256" key="11">
    <source>
        <dbReference type="HAMAP-Rule" id="MF_00137"/>
    </source>
</evidence>
<dbReference type="InterPro" id="IPR018236">
    <property type="entry name" value="SAICAR_synthetase_CS"/>
</dbReference>
<dbReference type="HAMAP" id="MF_00137">
    <property type="entry name" value="SAICAR_synth"/>
    <property type="match status" value="1"/>
</dbReference>
<evidence type="ECO:0000256" key="5">
    <source>
        <dbReference type="ARBA" id="ARBA00022598"/>
    </source>
</evidence>
<evidence type="ECO:0000256" key="4">
    <source>
        <dbReference type="ARBA" id="ARBA00016460"/>
    </source>
</evidence>
<evidence type="ECO:0000256" key="3">
    <source>
        <dbReference type="ARBA" id="ARBA00012217"/>
    </source>
</evidence>
<evidence type="ECO:0000313" key="13">
    <source>
        <dbReference type="EMBL" id="MBM7646607.1"/>
    </source>
</evidence>
<evidence type="ECO:0000256" key="2">
    <source>
        <dbReference type="ARBA" id="ARBA00010190"/>
    </source>
</evidence>
<evidence type="ECO:0000256" key="7">
    <source>
        <dbReference type="ARBA" id="ARBA00022755"/>
    </source>
</evidence>
<dbReference type="Gene3D" id="3.30.200.20">
    <property type="entry name" value="Phosphorylase Kinase, domain 1"/>
    <property type="match status" value="1"/>
</dbReference>
<dbReference type="InterPro" id="IPR033934">
    <property type="entry name" value="SAICAR_synt_PurC"/>
</dbReference>
<dbReference type="InterPro" id="IPR050089">
    <property type="entry name" value="SAICAR_synthetase"/>
</dbReference>
<keyword evidence="14" id="KW-1185">Reference proteome</keyword>
<sequence length="237" mass="26831">MSSQMLYEGKAKKIFKTEDPSTLLVRYKDDATAFNGKKKAVIPGKGRLNNLISSKLFDVLNRKGINNHFVKRLSDNEQLVKAVEIIPLEVVVRNIAAGSLSRRLGIEEGTPLKRSIIEFYFKDDALGDPMINDDHIRMMDIADDSDLVQIRQTAQDVNRVLKEIFDGIGVLLVDFKLEFGKLKSNGGIVLADEISPDTCRLWDKATHEKLDKDVFRQDIGDLPQVYEKLLERLEDAQ</sequence>
<dbReference type="EC" id="6.3.2.6" evidence="3 11"/>
<dbReference type="SUPFAM" id="SSF56104">
    <property type="entry name" value="SAICAR synthase-like"/>
    <property type="match status" value="1"/>
</dbReference>
<evidence type="ECO:0000259" key="12">
    <source>
        <dbReference type="Pfam" id="PF01259"/>
    </source>
</evidence>
<dbReference type="GO" id="GO:0004639">
    <property type="term" value="F:phosphoribosylaminoimidazolesuccinocarboxamide synthase activity"/>
    <property type="evidence" value="ECO:0007669"/>
    <property type="project" value="UniProtKB-EC"/>
</dbReference>
<dbReference type="EMBL" id="JAFBER010000024">
    <property type="protein sequence ID" value="MBM7646607.1"/>
    <property type="molecule type" value="Genomic_DNA"/>
</dbReference>
<keyword evidence="5 11" id="KW-0436">Ligase</keyword>
<feature type="domain" description="SAICAR synthetase/ADE2 N-terminal" evidence="12">
    <location>
        <begin position="6"/>
        <end position="232"/>
    </location>
</feature>
<evidence type="ECO:0000256" key="10">
    <source>
        <dbReference type="ARBA" id="ARBA00048475"/>
    </source>
</evidence>
<gene>
    <name evidence="11" type="primary">purC</name>
    <name evidence="13" type="ORF">JOD45_002838</name>
</gene>
<dbReference type="PROSITE" id="PS01057">
    <property type="entry name" value="SAICAR_SYNTHETASE_1"/>
    <property type="match status" value="1"/>
</dbReference>
<dbReference type="NCBIfam" id="TIGR00081">
    <property type="entry name" value="purC"/>
    <property type="match status" value="1"/>
</dbReference>
<dbReference type="InterPro" id="IPR001636">
    <property type="entry name" value="SAICAR_synth"/>
</dbReference>
<evidence type="ECO:0000256" key="9">
    <source>
        <dbReference type="ARBA" id="ARBA00030409"/>
    </source>
</evidence>
<keyword evidence="6 11" id="KW-0547">Nucleotide-binding</keyword>
<evidence type="ECO:0000256" key="6">
    <source>
        <dbReference type="ARBA" id="ARBA00022741"/>
    </source>
</evidence>
<evidence type="ECO:0000313" key="14">
    <source>
        <dbReference type="Proteomes" id="UP000808914"/>
    </source>
</evidence>
<comment type="catalytic activity">
    <reaction evidence="10 11">
        <text>5-amino-1-(5-phospho-D-ribosyl)imidazole-4-carboxylate + L-aspartate + ATP = (2S)-2-[5-amino-1-(5-phospho-beta-D-ribosyl)imidazole-4-carboxamido]succinate + ADP + phosphate + 2 H(+)</text>
        <dbReference type="Rhea" id="RHEA:22628"/>
        <dbReference type="ChEBI" id="CHEBI:15378"/>
        <dbReference type="ChEBI" id="CHEBI:29991"/>
        <dbReference type="ChEBI" id="CHEBI:30616"/>
        <dbReference type="ChEBI" id="CHEBI:43474"/>
        <dbReference type="ChEBI" id="CHEBI:58443"/>
        <dbReference type="ChEBI" id="CHEBI:77657"/>
        <dbReference type="ChEBI" id="CHEBI:456216"/>
        <dbReference type="EC" id="6.3.2.6"/>
    </reaction>
</comment>
<dbReference type="RefSeq" id="WP_239549286.1">
    <property type="nucleotide sequence ID" value="NZ_JAFBER010000024.1"/>
</dbReference>
<dbReference type="Proteomes" id="UP000808914">
    <property type="component" value="Unassembled WGS sequence"/>
</dbReference>
<keyword evidence="7 11" id="KW-0658">Purine biosynthesis</keyword>
<comment type="pathway">
    <text evidence="1 11">Purine metabolism; IMP biosynthesis via de novo pathway; 5-amino-1-(5-phospho-D-ribosyl)imidazole-4-carboxamide from 5-amino-1-(5-phospho-D-ribosyl)imidazole-4-carboxylate: step 1/2.</text>
</comment>
<comment type="similarity">
    <text evidence="2 11">Belongs to the SAICAR synthetase family.</text>
</comment>
<reference evidence="13 14" key="1">
    <citation type="submission" date="2021-01" db="EMBL/GenBank/DDBJ databases">
        <title>Genomic Encyclopedia of Type Strains, Phase IV (KMG-IV): sequencing the most valuable type-strain genomes for metagenomic binning, comparative biology and taxonomic classification.</title>
        <authorList>
            <person name="Goeker M."/>
        </authorList>
    </citation>
    <scope>NUCLEOTIDE SEQUENCE [LARGE SCALE GENOMIC DNA]</scope>
    <source>
        <strain evidence="13 14">DSM 28236</strain>
    </source>
</reference>
<organism evidence="13 14">
    <name type="scientific">Scopulibacillus daqui</name>
    <dbReference type="NCBI Taxonomy" id="1469162"/>
    <lineage>
        <taxon>Bacteria</taxon>
        <taxon>Bacillati</taxon>
        <taxon>Bacillota</taxon>
        <taxon>Bacilli</taxon>
        <taxon>Bacillales</taxon>
        <taxon>Sporolactobacillaceae</taxon>
        <taxon>Scopulibacillus</taxon>
    </lineage>
</organism>
<dbReference type="PANTHER" id="PTHR43599">
    <property type="entry name" value="MULTIFUNCTIONAL PROTEIN ADE2"/>
    <property type="match status" value="1"/>
</dbReference>
<accession>A0ABS2Q2T3</accession>
<dbReference type="Pfam" id="PF01259">
    <property type="entry name" value="SAICAR_synt"/>
    <property type="match status" value="1"/>
</dbReference>